<dbReference type="PANTHER" id="PTHR36013:SF2">
    <property type="entry name" value="ATP SYNTHASE 24 KDA SUBUNIT, MITOCHONDRIAL-RELATED"/>
    <property type="match status" value="1"/>
</dbReference>
<dbReference type="GO" id="GO:0009555">
    <property type="term" value="P:pollen development"/>
    <property type="evidence" value="ECO:0007669"/>
    <property type="project" value="InterPro"/>
</dbReference>
<proteinExistence type="evidence at transcript level"/>
<dbReference type="AlphaFoldDB" id="B6TVK6"/>
<evidence type="ECO:0000313" key="1">
    <source>
        <dbReference type="EMBL" id="ACG41139.1"/>
    </source>
</evidence>
<dbReference type="EMBL" id="EU969021">
    <property type="protein sequence ID" value="ACG41139.1"/>
    <property type="molecule type" value="mRNA"/>
</dbReference>
<reference evidence="1" key="1">
    <citation type="journal article" date="2009" name="Plant Mol. Biol.">
        <title>Insights into corn genes derived from large-scale cDNA sequencing.</title>
        <authorList>
            <person name="Alexandrov N.N."/>
            <person name="Brover V.V."/>
            <person name="Freidin S."/>
            <person name="Troukhan M.E."/>
            <person name="Tatarinova T.V."/>
            <person name="Zhang H."/>
            <person name="Swaller T.J."/>
            <person name="Lu Y.P."/>
            <person name="Bouck J."/>
            <person name="Flavell R.B."/>
            <person name="Feldmann K.A."/>
        </authorList>
    </citation>
    <scope>NUCLEOTIDE SEQUENCE</scope>
</reference>
<dbReference type="InterPro" id="IPR031432">
    <property type="entry name" value="MGP1"/>
</dbReference>
<dbReference type="PANTHER" id="PTHR36013">
    <property type="entry name" value="ATP SYNTHASE 24 KDA SUBUNIT, MITOCHONDRIAL-RELATED"/>
    <property type="match status" value="1"/>
</dbReference>
<dbReference type="ExpressionAtlas" id="B6TVK6">
    <property type="expression patterns" value="baseline and differential"/>
</dbReference>
<protein>
    <submittedName>
        <fullName evidence="1">Uncharacterized protein</fullName>
    </submittedName>
</protein>
<sequence length="63" mass="6623">MALAARLVSRSRQLYSVQATLGNGGVTQVRSFAKDAAPADRPPVGGDDLLKGIFFEVKSLSST</sequence>
<organism evidence="1">
    <name type="scientific">Zea mays</name>
    <name type="common">Maize</name>
    <dbReference type="NCBI Taxonomy" id="4577"/>
    <lineage>
        <taxon>Eukaryota</taxon>
        <taxon>Viridiplantae</taxon>
        <taxon>Streptophyta</taxon>
        <taxon>Embryophyta</taxon>
        <taxon>Tracheophyta</taxon>
        <taxon>Spermatophyta</taxon>
        <taxon>Magnoliopsida</taxon>
        <taxon>Liliopsida</taxon>
        <taxon>Poales</taxon>
        <taxon>Poaceae</taxon>
        <taxon>PACMAD clade</taxon>
        <taxon>Panicoideae</taxon>
        <taxon>Andropogonodae</taxon>
        <taxon>Andropogoneae</taxon>
        <taxon>Tripsacinae</taxon>
        <taxon>Zea</taxon>
    </lineage>
</organism>
<name>B6TVK6_MAIZE</name>
<accession>B6TVK6</accession>